<feature type="region of interest" description="Disordered" evidence="1">
    <location>
        <begin position="513"/>
        <end position="552"/>
    </location>
</feature>
<feature type="compositionally biased region" description="Basic residues" evidence="1">
    <location>
        <begin position="682"/>
        <end position="691"/>
    </location>
</feature>
<feature type="domain" description="Dystroglycan-type cadherin-like" evidence="4">
    <location>
        <begin position="146"/>
        <end position="243"/>
    </location>
</feature>
<keyword evidence="2" id="KW-0472">Membrane</keyword>
<dbReference type="GO" id="GO:0016020">
    <property type="term" value="C:membrane"/>
    <property type="evidence" value="ECO:0007669"/>
    <property type="project" value="InterPro"/>
</dbReference>
<dbReference type="Proteomes" id="UP001140453">
    <property type="component" value="Unassembled WGS sequence"/>
</dbReference>
<evidence type="ECO:0000256" key="1">
    <source>
        <dbReference type="SAM" id="MobiDB-lite"/>
    </source>
</evidence>
<feature type="compositionally biased region" description="Basic residues" evidence="1">
    <location>
        <begin position="811"/>
        <end position="827"/>
    </location>
</feature>
<feature type="compositionally biased region" description="Polar residues" evidence="1">
    <location>
        <begin position="915"/>
        <end position="924"/>
    </location>
</feature>
<dbReference type="Gene3D" id="2.60.40.10">
    <property type="entry name" value="Immunoglobulins"/>
    <property type="match status" value="4"/>
</dbReference>
<keyword evidence="2" id="KW-1133">Transmembrane helix</keyword>
<dbReference type="SMART" id="SM00736">
    <property type="entry name" value="CADG"/>
    <property type="match status" value="3"/>
</dbReference>
<feature type="chain" id="PRO_5040832135" evidence="3">
    <location>
        <begin position="22"/>
        <end position="1038"/>
    </location>
</feature>
<feature type="compositionally biased region" description="Low complexity" evidence="1">
    <location>
        <begin position="764"/>
        <end position="780"/>
    </location>
</feature>
<dbReference type="SUPFAM" id="SSF49313">
    <property type="entry name" value="Cadherin-like"/>
    <property type="match status" value="4"/>
</dbReference>
<feature type="transmembrane region" description="Helical" evidence="2">
    <location>
        <begin position="480"/>
        <end position="504"/>
    </location>
</feature>
<feature type="domain" description="Dystroglycan-type cadherin-like" evidence="4">
    <location>
        <begin position="24"/>
        <end position="124"/>
    </location>
</feature>
<evidence type="ECO:0000313" key="5">
    <source>
        <dbReference type="EMBL" id="KAJ4395943.1"/>
    </source>
</evidence>
<dbReference type="EMBL" id="JAPEVB010000001">
    <property type="protein sequence ID" value="KAJ4395943.1"/>
    <property type="molecule type" value="Genomic_DNA"/>
</dbReference>
<feature type="domain" description="Dystroglycan-type cadherin-like" evidence="4">
    <location>
        <begin position="338"/>
        <end position="437"/>
    </location>
</feature>
<evidence type="ECO:0000256" key="2">
    <source>
        <dbReference type="SAM" id="Phobius"/>
    </source>
</evidence>
<name>A0A9W9D0H0_9PEZI</name>
<reference evidence="5" key="1">
    <citation type="submission" date="2022-10" db="EMBL/GenBank/DDBJ databases">
        <title>Tapping the CABI collections for fungal endophytes: first genome assemblies for Collariella, Neodidymelliopsis, Ascochyta clinopodiicola, Didymella pomorum, Didymosphaeria variabile, Neocosmospora piperis and Neocucurbitaria cava.</title>
        <authorList>
            <person name="Hill R."/>
        </authorList>
    </citation>
    <scope>NUCLEOTIDE SEQUENCE</scope>
    <source>
        <strain evidence="5">IMI 355082</strain>
    </source>
</reference>
<dbReference type="InterPro" id="IPR013783">
    <property type="entry name" value="Ig-like_fold"/>
</dbReference>
<keyword evidence="3" id="KW-0732">Signal</keyword>
<comment type="caution">
    <text evidence="5">The sequence shown here is derived from an EMBL/GenBank/DDBJ whole genome shotgun (WGS) entry which is preliminary data.</text>
</comment>
<protein>
    <submittedName>
        <fullName evidence="5">Polarity establishment/cellular polarization</fullName>
    </submittedName>
</protein>
<sequence>MPSAGRILLLSALSRAVLVQTAPTLSFPINSQVPPVARTGEYFSFIFSDSTFTASDGSSLSYSLTDPPSWLSLDSGSRTLIGTPQDADIAAGTVVGVNITLTAIDSLGETADDATLVVSRNPAPSVQIPISDQIQTFGNYSEPSSILCSPEEDFKFIFESDTFVDADAAVLSYYSVMIDNSPLPAWLSFDAGALTFAGTTPPISSLIQPPQTFAVKLIASDVTGFSATSVNFSIVVGSHTLTTSQPEVILNATAGEPLLYTGLVGSIEIDGQVAQPAQVNATTQGLPAWLSFDPASWQFSGTPPDTAESTTFTIIMQDTYADLLNITVILQLTDSDSLFQATFPALTVTPGSSFSFDLSSYLLDPDDLDVTSSIQPATSWISWDAITLTLSGDAPTSAQKSVVNVTFTAVSKTSTKAKRAGASQSQELIIQIDPAAESTSTSAIASSTNAPSSSASTAATSTATTASAGETSSQSHSIKWTVVAAVISVIAVIAIIGSLCFWYCSRRKNKRLSRSSSEPYPESTFIHTPGHAVGSPELHNASSSNEKEKGTKATTIWKASSLRREVKPPSSAPAGFGFGALYNDDQPSVVSTPRGKIHDWFASMKSLRVVHVLPANRRMSTDSSLPDEGRSHHGFDLESSGPPFITLSHGSQTSFRDALEVSLPAQDSSVQLTPDAVYSADRRRKSRRISKGKPITGASDGTQKQDPFTDIHVVDSISPISEHNPDPESSKAQHISPLTPTEPGPSFPIPSSSTLPTTRPLRPANSQKSFASSASSSIDSLRGHSNKFARKASAHAKGAIFALQSPKRRTYAALGKRRSAGKRKRRTPVLEDDESAITGVARSVSSPAPSTSKPGSRSGGGGIAGFLSPRVWPQPGGRNITVPQTQAEAAGALGDINERSPIRRRPVPGRRDTEQSLSGYSATDSIVMPSPLRTPVRSGNSKNYSKASPYGLGILDVCNEIADSSPYGPSSNSMVSGSASAERNWELIAESPISKNREEVGRALGGEEMDSPVGASRRKSVAGVSEKSKGSSGLAAFV</sequence>
<evidence type="ECO:0000259" key="4">
    <source>
        <dbReference type="SMART" id="SM00736"/>
    </source>
</evidence>
<keyword evidence="6" id="KW-1185">Reference proteome</keyword>
<organism evidence="5 6">
    <name type="scientific">Gnomoniopsis smithogilvyi</name>
    <dbReference type="NCBI Taxonomy" id="1191159"/>
    <lineage>
        <taxon>Eukaryota</taxon>
        <taxon>Fungi</taxon>
        <taxon>Dikarya</taxon>
        <taxon>Ascomycota</taxon>
        <taxon>Pezizomycotina</taxon>
        <taxon>Sordariomycetes</taxon>
        <taxon>Sordariomycetidae</taxon>
        <taxon>Diaporthales</taxon>
        <taxon>Gnomoniaceae</taxon>
        <taxon>Gnomoniopsis</taxon>
    </lineage>
</organism>
<feature type="signal peptide" evidence="3">
    <location>
        <begin position="1"/>
        <end position="21"/>
    </location>
</feature>
<feature type="compositionally biased region" description="Basic and acidic residues" evidence="1">
    <location>
        <begin position="627"/>
        <end position="636"/>
    </location>
</feature>
<feature type="region of interest" description="Disordered" evidence="1">
    <location>
        <begin position="990"/>
        <end position="1038"/>
    </location>
</feature>
<feature type="region of interest" description="Disordered" evidence="1">
    <location>
        <begin position="811"/>
        <end position="945"/>
    </location>
</feature>
<dbReference type="AlphaFoldDB" id="A0A9W9D0H0"/>
<dbReference type="InterPro" id="IPR015919">
    <property type="entry name" value="Cadherin-like_sf"/>
</dbReference>
<feature type="region of interest" description="Disordered" evidence="1">
    <location>
        <begin position="671"/>
        <end position="782"/>
    </location>
</feature>
<dbReference type="InterPro" id="IPR006644">
    <property type="entry name" value="Cadg"/>
</dbReference>
<dbReference type="Pfam" id="PF05345">
    <property type="entry name" value="He_PIG"/>
    <property type="match status" value="4"/>
</dbReference>
<evidence type="ECO:0000256" key="3">
    <source>
        <dbReference type="SAM" id="SignalP"/>
    </source>
</evidence>
<accession>A0A9W9D0H0</accession>
<gene>
    <name evidence="5" type="primary">AXL2</name>
    <name evidence="5" type="ORF">N0V93_000159</name>
</gene>
<feature type="region of interest" description="Disordered" evidence="1">
    <location>
        <begin position="619"/>
        <end position="642"/>
    </location>
</feature>
<proteinExistence type="predicted"/>
<dbReference type="OrthoDB" id="41532at2759"/>
<dbReference type="GO" id="GO:0005509">
    <property type="term" value="F:calcium ion binding"/>
    <property type="evidence" value="ECO:0007669"/>
    <property type="project" value="InterPro"/>
</dbReference>
<evidence type="ECO:0000313" key="6">
    <source>
        <dbReference type="Proteomes" id="UP001140453"/>
    </source>
</evidence>
<keyword evidence="2" id="KW-0812">Transmembrane</keyword>